<name>L7F708_STRT8</name>
<keyword evidence="3" id="KW-1185">Reference proteome</keyword>
<accession>L7F708</accession>
<feature type="non-terminal residue" evidence="2">
    <location>
        <position position="38"/>
    </location>
</feature>
<evidence type="ECO:0000256" key="1">
    <source>
        <dbReference type="SAM" id="MobiDB-lite"/>
    </source>
</evidence>
<reference evidence="2 3" key="1">
    <citation type="journal article" date="2011" name="Plasmid">
        <title>Streptomyces turgidiscabies Car8 contains a modular pathogenicity island that shares virulence genes with other actinobacterial plant pathogens.</title>
        <authorList>
            <person name="Huguet-Tapia J.C."/>
            <person name="Badger J.H."/>
            <person name="Loria R."/>
            <person name="Pettis G.S."/>
        </authorList>
    </citation>
    <scope>NUCLEOTIDE SEQUENCE [LARGE SCALE GENOMIC DNA]</scope>
    <source>
        <strain evidence="2 3">Car8</strain>
    </source>
</reference>
<feature type="compositionally biased region" description="Basic and acidic residues" evidence="1">
    <location>
        <begin position="29"/>
        <end position="38"/>
    </location>
</feature>
<organism evidence="2 3">
    <name type="scientific">Streptomyces turgidiscabies (strain Car8)</name>
    <dbReference type="NCBI Taxonomy" id="698760"/>
    <lineage>
        <taxon>Bacteria</taxon>
        <taxon>Bacillati</taxon>
        <taxon>Actinomycetota</taxon>
        <taxon>Actinomycetes</taxon>
        <taxon>Kitasatosporales</taxon>
        <taxon>Streptomycetaceae</taxon>
        <taxon>Streptomyces</taxon>
    </lineage>
</organism>
<comment type="caution">
    <text evidence="2">The sequence shown here is derived from an EMBL/GenBank/DDBJ whole genome shotgun (WGS) entry which is preliminary data.</text>
</comment>
<dbReference type="AlphaFoldDB" id="L7F708"/>
<proteinExistence type="predicted"/>
<gene>
    <name evidence="2" type="ORF">STRTUCAR8_03877</name>
</gene>
<dbReference type="Proteomes" id="UP000010931">
    <property type="component" value="Unassembled WGS sequence"/>
</dbReference>
<sequence length="38" mass="3981">MGRPAPSARPAFEDKARSGPAAEVWGRSPQERDGTGKG</sequence>
<dbReference type="EMBL" id="AEJB01000321">
    <property type="protein sequence ID" value="ELP66894.1"/>
    <property type="molecule type" value="Genomic_DNA"/>
</dbReference>
<feature type="region of interest" description="Disordered" evidence="1">
    <location>
        <begin position="1"/>
        <end position="38"/>
    </location>
</feature>
<evidence type="ECO:0000313" key="2">
    <source>
        <dbReference type="EMBL" id="ELP66894.1"/>
    </source>
</evidence>
<protein>
    <submittedName>
        <fullName evidence="2">Uncharacterized protein</fullName>
    </submittedName>
</protein>
<evidence type="ECO:0000313" key="3">
    <source>
        <dbReference type="Proteomes" id="UP000010931"/>
    </source>
</evidence>